<dbReference type="Proteomes" id="UP000034680">
    <property type="component" value="Unassembled WGS sequence"/>
</dbReference>
<name>A0A0G2I4P5_9PEZI</name>
<accession>A0A0G2I4P5</accession>
<dbReference type="Gene3D" id="3.60.110.10">
    <property type="entry name" value="Carbon-nitrogen hydrolase"/>
    <property type="match status" value="2"/>
</dbReference>
<dbReference type="SUPFAM" id="SSF56317">
    <property type="entry name" value="Carbon-nitrogen hydrolase"/>
    <property type="match status" value="2"/>
</dbReference>
<dbReference type="InterPro" id="IPR044149">
    <property type="entry name" value="Nitrilases_CHs"/>
</dbReference>
<dbReference type="PROSITE" id="PS50263">
    <property type="entry name" value="CN_HYDROLASE"/>
    <property type="match status" value="1"/>
</dbReference>
<dbReference type="EMBL" id="LCUC01000180">
    <property type="protein sequence ID" value="KKY34865.1"/>
    <property type="molecule type" value="Genomic_DNA"/>
</dbReference>
<dbReference type="PANTHER" id="PTHR46044">
    <property type="entry name" value="NITRILASE"/>
    <property type="match status" value="1"/>
</dbReference>
<feature type="region of interest" description="Disordered" evidence="2">
    <location>
        <begin position="313"/>
        <end position="333"/>
    </location>
</feature>
<evidence type="ECO:0000256" key="2">
    <source>
        <dbReference type="SAM" id="MobiDB-lite"/>
    </source>
</evidence>
<gene>
    <name evidence="4" type="ORF">UCDDA912_g05137</name>
</gene>
<dbReference type="GO" id="GO:0016787">
    <property type="term" value="F:hydrolase activity"/>
    <property type="evidence" value="ECO:0007669"/>
    <property type="project" value="UniProtKB-KW"/>
</dbReference>
<reference evidence="4 5" key="1">
    <citation type="submission" date="2015-05" db="EMBL/GenBank/DDBJ databases">
        <title>Distinctive expansion of gene families associated with plant cell wall degradation and secondary metabolism in the genomes of grapevine trunk pathogens.</title>
        <authorList>
            <person name="Lawrence D.P."/>
            <person name="Travadon R."/>
            <person name="Rolshausen P.E."/>
            <person name="Baumgartner K."/>
        </authorList>
    </citation>
    <scope>NUCLEOTIDE SEQUENCE [LARGE SCALE GENOMIC DNA]</scope>
    <source>
        <strain evidence="4">DA912</strain>
    </source>
</reference>
<dbReference type="STRING" id="1214573.A0A0G2I4P5"/>
<evidence type="ECO:0000313" key="4">
    <source>
        <dbReference type="EMBL" id="KKY34865.1"/>
    </source>
</evidence>
<keyword evidence="5" id="KW-1185">Reference proteome</keyword>
<feature type="domain" description="CN hydrolase" evidence="3">
    <location>
        <begin position="10"/>
        <end position="312"/>
    </location>
</feature>
<evidence type="ECO:0000256" key="1">
    <source>
        <dbReference type="ARBA" id="ARBA00008129"/>
    </source>
</evidence>
<dbReference type="AlphaFoldDB" id="A0A0G2I4P5"/>
<dbReference type="Pfam" id="PF00795">
    <property type="entry name" value="CN_hydrolase"/>
    <property type="match status" value="1"/>
</dbReference>
<protein>
    <submittedName>
        <fullName evidence="4">Putative carbon-nitrogen hydrolase</fullName>
    </submittedName>
</protein>
<keyword evidence="4" id="KW-0378">Hydrolase</keyword>
<sequence>MSTHPAPGKVRLATSSPSTQATTAATLAQLRQIARRAARDHAADILLLPEAYLGGYPRGSAFGCVVGGRSAEGRDEYLRYFEQAVDLGDVVGEGAGAGDDWVARRLEAVSVGGDGGGAATAPLRGDGTRERLESIAAETGVFLVTGCIEKAGGSLYCAVVYVCPKKGVIGKRRKVMPTGTERLIWAQGSPRTLRAVSTVIRGVRVNMAAAICWESYMPLLRQALYAQNINLYLAPTADGRDAWASLMRTVGIEGRCFVLSSNMCAREGGEAPAANGSSSYAIADDDARADAGPYGRERRSSCVTEEGFDIALPAHSAHGTKQQPQRRRPSVFDEDGNEIVLCGTEDGKPDTAAGNGSQTVGKEQAVKKNGGGVKFVSRGGSIITDPFGEVLAGPQWEDDTGIVYADVDFKDCIRGRLDLDAGGSYSRNDSFKFSVEGLNLAPLPY</sequence>
<dbReference type="OrthoDB" id="10250282at2759"/>
<comment type="caution">
    <text evidence="4">The sequence shown here is derived from an EMBL/GenBank/DDBJ whole genome shotgun (WGS) entry which is preliminary data.</text>
</comment>
<dbReference type="InterPro" id="IPR036526">
    <property type="entry name" value="C-N_Hydrolase_sf"/>
</dbReference>
<comment type="similarity">
    <text evidence="1">Belongs to the carbon-nitrogen hydrolase superfamily. Nitrilase family.</text>
</comment>
<evidence type="ECO:0000313" key="5">
    <source>
        <dbReference type="Proteomes" id="UP000034680"/>
    </source>
</evidence>
<evidence type="ECO:0000259" key="3">
    <source>
        <dbReference type="PROSITE" id="PS50263"/>
    </source>
</evidence>
<dbReference type="PANTHER" id="PTHR46044:SF12">
    <property type="entry name" value="HYDROLASE"/>
    <property type="match status" value="1"/>
</dbReference>
<organism evidence="4 5">
    <name type="scientific">Diaporthe ampelina</name>
    <dbReference type="NCBI Taxonomy" id="1214573"/>
    <lineage>
        <taxon>Eukaryota</taxon>
        <taxon>Fungi</taxon>
        <taxon>Dikarya</taxon>
        <taxon>Ascomycota</taxon>
        <taxon>Pezizomycotina</taxon>
        <taxon>Sordariomycetes</taxon>
        <taxon>Sordariomycetidae</taxon>
        <taxon>Diaporthales</taxon>
        <taxon>Diaporthaceae</taxon>
        <taxon>Diaporthe</taxon>
    </lineage>
</organism>
<proteinExistence type="inferred from homology"/>
<dbReference type="InterPro" id="IPR003010">
    <property type="entry name" value="C-N_Hydrolase"/>
</dbReference>
<reference evidence="4 5" key="2">
    <citation type="submission" date="2015-05" db="EMBL/GenBank/DDBJ databases">
        <authorList>
            <person name="Morales-Cruz A."/>
            <person name="Amrine K.C."/>
            <person name="Cantu D."/>
        </authorList>
    </citation>
    <scope>NUCLEOTIDE SEQUENCE [LARGE SCALE GENOMIC DNA]</scope>
    <source>
        <strain evidence="4">DA912</strain>
    </source>
</reference>